<evidence type="ECO:0000259" key="13">
    <source>
        <dbReference type="PROSITE" id="PS51194"/>
    </source>
</evidence>
<dbReference type="CDD" id="cd18793">
    <property type="entry name" value="SF2_C_SNF"/>
    <property type="match status" value="1"/>
</dbReference>
<dbReference type="InterPro" id="IPR001650">
    <property type="entry name" value="Helicase_C-like"/>
</dbReference>
<accession>A0AAV9Y1W1</accession>
<dbReference type="SMART" id="SM00487">
    <property type="entry name" value="DEXDc"/>
    <property type="match status" value="1"/>
</dbReference>
<keyword evidence="6" id="KW-0067">ATP-binding</keyword>
<dbReference type="PROSITE" id="PS51192">
    <property type="entry name" value="HELICASE_ATP_BIND_1"/>
    <property type="match status" value="1"/>
</dbReference>
<protein>
    <submittedName>
        <fullName evidence="15">SWI SNF2 family ATpase with a HSA domain at the N-terminus</fullName>
    </submittedName>
</protein>
<dbReference type="InterPro" id="IPR027417">
    <property type="entry name" value="P-loop_NTPase"/>
</dbReference>
<evidence type="ECO:0000256" key="4">
    <source>
        <dbReference type="ARBA" id="ARBA00022801"/>
    </source>
</evidence>
<dbReference type="FunFam" id="3.40.50.10810:FF:000005">
    <property type="entry name" value="Photoperiod-independent early flowering 1"/>
    <property type="match status" value="1"/>
</dbReference>
<gene>
    <name evidence="15" type="ORF">RS030_142097</name>
</gene>
<dbReference type="Proteomes" id="UP001311799">
    <property type="component" value="Unassembled WGS sequence"/>
</dbReference>
<dbReference type="EMBL" id="JAWDEY010000005">
    <property type="protein sequence ID" value="KAK6590728.1"/>
    <property type="molecule type" value="Genomic_DNA"/>
</dbReference>
<evidence type="ECO:0000256" key="1">
    <source>
        <dbReference type="ARBA" id="ARBA00004123"/>
    </source>
</evidence>
<keyword evidence="16" id="KW-1185">Reference proteome</keyword>
<evidence type="ECO:0000256" key="2">
    <source>
        <dbReference type="ARBA" id="ARBA00009220"/>
    </source>
</evidence>
<organism evidence="15 16">
    <name type="scientific">Cryptosporidium xiaoi</name>
    <dbReference type="NCBI Taxonomy" id="659607"/>
    <lineage>
        <taxon>Eukaryota</taxon>
        <taxon>Sar</taxon>
        <taxon>Alveolata</taxon>
        <taxon>Apicomplexa</taxon>
        <taxon>Conoidasida</taxon>
        <taxon>Coccidia</taxon>
        <taxon>Eucoccidiorida</taxon>
        <taxon>Eimeriorina</taxon>
        <taxon>Cryptosporidiidae</taxon>
        <taxon>Cryptosporidium</taxon>
    </lineage>
</organism>
<keyword evidence="5" id="KW-0347">Helicase</keyword>
<dbReference type="GO" id="GO:0016887">
    <property type="term" value="F:ATP hydrolysis activity"/>
    <property type="evidence" value="ECO:0007669"/>
    <property type="project" value="TreeGrafter"/>
</dbReference>
<dbReference type="GO" id="GO:0003677">
    <property type="term" value="F:DNA binding"/>
    <property type="evidence" value="ECO:0007669"/>
    <property type="project" value="UniProtKB-KW"/>
</dbReference>
<dbReference type="PROSITE" id="PS51194">
    <property type="entry name" value="HELICASE_CTER"/>
    <property type="match status" value="1"/>
</dbReference>
<evidence type="ECO:0000256" key="3">
    <source>
        <dbReference type="ARBA" id="ARBA00022741"/>
    </source>
</evidence>
<keyword evidence="3" id="KW-0547">Nucleotide-binding</keyword>
<dbReference type="InterPro" id="IPR014012">
    <property type="entry name" value="HSA_dom"/>
</dbReference>
<feature type="domain" description="Helicase ATP-binding" evidence="12">
    <location>
        <begin position="409"/>
        <end position="574"/>
    </location>
</feature>
<comment type="similarity">
    <text evidence="2">Belongs to the SNF2/RAD54 helicase family. SWR1 subfamily.</text>
</comment>
<feature type="region of interest" description="Disordered" evidence="11">
    <location>
        <begin position="1426"/>
        <end position="1456"/>
    </location>
</feature>
<evidence type="ECO:0000256" key="10">
    <source>
        <dbReference type="SAM" id="Coils"/>
    </source>
</evidence>
<dbReference type="GO" id="GO:0005524">
    <property type="term" value="F:ATP binding"/>
    <property type="evidence" value="ECO:0007669"/>
    <property type="project" value="UniProtKB-KW"/>
</dbReference>
<dbReference type="PANTHER" id="PTHR45685:SF1">
    <property type="entry name" value="HELICASE SRCAP"/>
    <property type="match status" value="1"/>
</dbReference>
<evidence type="ECO:0000256" key="7">
    <source>
        <dbReference type="ARBA" id="ARBA00022853"/>
    </source>
</evidence>
<dbReference type="GO" id="GO:0004386">
    <property type="term" value="F:helicase activity"/>
    <property type="evidence" value="ECO:0007669"/>
    <property type="project" value="UniProtKB-KW"/>
</dbReference>
<evidence type="ECO:0000259" key="14">
    <source>
        <dbReference type="PROSITE" id="PS51204"/>
    </source>
</evidence>
<evidence type="ECO:0000256" key="11">
    <source>
        <dbReference type="SAM" id="MobiDB-lite"/>
    </source>
</evidence>
<evidence type="ECO:0000256" key="8">
    <source>
        <dbReference type="ARBA" id="ARBA00023125"/>
    </source>
</evidence>
<dbReference type="Pfam" id="PF07529">
    <property type="entry name" value="HSA"/>
    <property type="match status" value="1"/>
</dbReference>
<dbReference type="GO" id="GO:0000812">
    <property type="term" value="C:Swr1 complex"/>
    <property type="evidence" value="ECO:0007669"/>
    <property type="project" value="TreeGrafter"/>
</dbReference>
<feature type="compositionally biased region" description="Acidic residues" evidence="11">
    <location>
        <begin position="1438"/>
        <end position="1449"/>
    </location>
</feature>
<sequence length="1456" mass="169552">MSCRGKNHKNKSLEIEPPKEVEDHQDFLLKESKWMYDCFINEHKWKARTFKLVAQSAVKYLQTKDQRLKKRKEEEDKRLRLVSKNISSNISKFWQNISKVVRHKKISELNKQLRIKQFEKLDKLVQETERYFERISIVPDPGNKAKRGEISPKNSESNYGKNYNVNDNDNDSFHENDNSDFELEINEFNDIVEKDIKLDLEMETSEDDLIEIDTELKELNEDANMNLEELYRKYYGQMSEPNVKSDVLQEPFTPIMDEHISVSSDYYEDENEGSEEFVPELVDNEELEAEKDMSDADREDCDGWEEECAALENEKEIPLEQLISKMKQYENEKLSDDLNENDNSGSDLDTHSDHKLSYSSNDTENDVCGDSNENTTGGRAREAPFQVEIPFLLRLSMREYQHTGLTWLVKLYKGGLNGILADEMGLGKTIQTISLLAYIACYHENWGPHLIVVPTSVMLNWEMEFKRWLPGFKVITYFGTPKERQKKRTGWSDPNSFNVCIASYTLILQDAHIFRRKQWKYLILDEAQNIKNFRSQKWQVMLSFNTERRLLLTGTPLQNNLMELWSLLHFLMPHIFTSHYDFKTWFSDPLTSAIENQQVENEKNLLSRLHSVLRPFLLRRLKRDVEKEMPSKIEHVIRCPLSKRQKELYDEFLESKNTQKTLLGGDYIGLMNILMQLRKVCNHPDLFEPKFIKTPIVESGLMVSASTHSLLYITNIYPTITSDVPSLGPNIKTNNYLFHKKSFSNNTDGQPLFEKLFKERIVNLPNLFLLYNEIKYSKYKANMQSELSYAKWLEKGTIYTRNMEQMENKTNISNLDFKRSGYLPDINHFIKLHLDYIACSNASDFQIIGLESNYVNNCLNSNAEHFFAANNKTKGKGLNMSDKEQVSENHCNNWNIDLTKDDKTSLYMQWSPSCEFPHLIDDSIQLFHKNSTNKSKSVILCRFPQNFCPQKVLFGTDLRRFLFNEFRCIKSDVFCVGNTLTSSSFPKIRNSYLNSKCNSNFNLPNPIYCQYSDSLSSSAFISKTNTLDHLLFVKTNYSKQLPILKLLIILLSSKVISTVKFINLEGKYSITKREAYNNSFSPKVTEEIRLNCGELHSISSLYHCIFPPRRTIEDDCGKFQVLSKLLHKLSNDGHRCIIFTQMSKMLDILEAFINLHGYNYIRLDGSTKVDERQKLVNRFNRDKRIFLFISSTRSGGVGLNLTGADTVIFYDSDWNPAMDRQAMDRCHRIGQTRDVSIYRLISEWTIEENIFRKQLQKRLLDDVVVDQGHFTTEFITKNDIQKMIGSRTNNMLKTENNDIYTTRVLHEGLNSSNLNNSYDEQNKKEFEDVLAKVEDMDDLDALKKSSKEIDTEKCDFINEFEEEKTTNTACTTLPAEKNDDSTIDSNVNKLLGYCINFFENIAMPEEIQNEIELLKFQIENIDKLSTSEESEYCSNSENSEDILDDEDADSDKLGDK</sequence>
<reference evidence="15 16" key="1">
    <citation type="submission" date="2023-10" db="EMBL/GenBank/DDBJ databases">
        <title>Comparative genomics analysis reveals potential genetic determinants of host preference in Cryptosporidium xiaoi.</title>
        <authorList>
            <person name="Xiao L."/>
            <person name="Li J."/>
        </authorList>
    </citation>
    <scope>NUCLEOTIDE SEQUENCE [LARGE SCALE GENOMIC DNA]</scope>
    <source>
        <strain evidence="15 16">52996</strain>
    </source>
</reference>
<dbReference type="Gene3D" id="1.20.120.850">
    <property type="entry name" value="SWI2/SNF2 ATPases, N-terminal domain"/>
    <property type="match status" value="1"/>
</dbReference>
<evidence type="ECO:0000313" key="16">
    <source>
        <dbReference type="Proteomes" id="UP001311799"/>
    </source>
</evidence>
<keyword evidence="8" id="KW-0238">DNA-binding</keyword>
<dbReference type="Gene3D" id="3.40.50.10810">
    <property type="entry name" value="Tandem AAA-ATPase domain"/>
    <property type="match status" value="1"/>
</dbReference>
<feature type="domain" description="HSA" evidence="14">
    <location>
        <begin position="12"/>
        <end position="84"/>
    </location>
</feature>
<evidence type="ECO:0000256" key="6">
    <source>
        <dbReference type="ARBA" id="ARBA00022840"/>
    </source>
</evidence>
<dbReference type="InterPro" id="IPR014001">
    <property type="entry name" value="Helicase_ATP-bd"/>
</dbReference>
<evidence type="ECO:0000313" key="15">
    <source>
        <dbReference type="EMBL" id="KAK6590728.1"/>
    </source>
</evidence>
<dbReference type="InterPro" id="IPR049730">
    <property type="entry name" value="SNF2/RAD54-like_C"/>
</dbReference>
<keyword evidence="9" id="KW-0539">Nucleus</keyword>
<feature type="domain" description="Helicase C-terminal" evidence="13">
    <location>
        <begin position="1121"/>
        <end position="1276"/>
    </location>
</feature>
<evidence type="ECO:0000259" key="12">
    <source>
        <dbReference type="PROSITE" id="PS51192"/>
    </source>
</evidence>
<comment type="subcellular location">
    <subcellularLocation>
        <location evidence="1">Nucleus</location>
    </subcellularLocation>
</comment>
<keyword evidence="7" id="KW-0156">Chromatin regulator</keyword>
<feature type="region of interest" description="Disordered" evidence="11">
    <location>
        <begin position="142"/>
        <end position="164"/>
    </location>
</feature>
<keyword evidence="4" id="KW-0378">Hydrolase</keyword>
<dbReference type="PANTHER" id="PTHR45685">
    <property type="entry name" value="HELICASE SRCAP-RELATED"/>
    <property type="match status" value="1"/>
</dbReference>
<feature type="compositionally biased region" description="Polar residues" evidence="11">
    <location>
        <begin position="152"/>
        <end position="164"/>
    </location>
</feature>
<dbReference type="PROSITE" id="PS51204">
    <property type="entry name" value="HSA"/>
    <property type="match status" value="1"/>
</dbReference>
<dbReference type="GO" id="GO:0042393">
    <property type="term" value="F:histone binding"/>
    <property type="evidence" value="ECO:0007669"/>
    <property type="project" value="TreeGrafter"/>
</dbReference>
<dbReference type="CDD" id="cd18003">
    <property type="entry name" value="DEXQc_SRCAP"/>
    <property type="match status" value="1"/>
</dbReference>
<feature type="coiled-coil region" evidence="10">
    <location>
        <begin position="202"/>
        <end position="233"/>
    </location>
</feature>
<keyword evidence="10" id="KW-0175">Coiled coil</keyword>
<dbReference type="InterPro" id="IPR000330">
    <property type="entry name" value="SNF2_N"/>
</dbReference>
<feature type="region of interest" description="Disordered" evidence="11">
    <location>
        <begin position="334"/>
        <end position="378"/>
    </location>
</feature>
<dbReference type="Gene3D" id="3.40.50.300">
    <property type="entry name" value="P-loop containing nucleotide triphosphate hydrolases"/>
    <property type="match status" value="1"/>
</dbReference>
<dbReference type="InterPro" id="IPR050520">
    <property type="entry name" value="INO80/SWR1_helicase"/>
</dbReference>
<name>A0AAV9Y1W1_9CRYT</name>
<dbReference type="SUPFAM" id="SSF52540">
    <property type="entry name" value="P-loop containing nucleoside triphosphate hydrolases"/>
    <property type="match status" value="2"/>
</dbReference>
<dbReference type="Pfam" id="PF00176">
    <property type="entry name" value="SNF2-rel_dom"/>
    <property type="match status" value="1"/>
</dbReference>
<evidence type="ECO:0000256" key="5">
    <source>
        <dbReference type="ARBA" id="ARBA00022806"/>
    </source>
</evidence>
<dbReference type="GO" id="GO:0006338">
    <property type="term" value="P:chromatin remodeling"/>
    <property type="evidence" value="ECO:0007669"/>
    <property type="project" value="TreeGrafter"/>
</dbReference>
<proteinExistence type="inferred from homology"/>
<dbReference type="Pfam" id="PF00271">
    <property type="entry name" value="Helicase_C"/>
    <property type="match status" value="1"/>
</dbReference>
<evidence type="ECO:0000256" key="9">
    <source>
        <dbReference type="ARBA" id="ARBA00023242"/>
    </source>
</evidence>
<comment type="caution">
    <text evidence="15">The sequence shown here is derived from an EMBL/GenBank/DDBJ whole genome shotgun (WGS) entry which is preliminary data.</text>
</comment>
<dbReference type="SMART" id="SM00490">
    <property type="entry name" value="HELICc"/>
    <property type="match status" value="1"/>
</dbReference>
<dbReference type="InterPro" id="IPR038718">
    <property type="entry name" value="SNF2-like_sf"/>
</dbReference>